<organism evidence="1 2">
    <name type="scientific">Odynerus spinipes</name>
    <dbReference type="NCBI Taxonomy" id="1348599"/>
    <lineage>
        <taxon>Eukaryota</taxon>
        <taxon>Metazoa</taxon>
        <taxon>Ecdysozoa</taxon>
        <taxon>Arthropoda</taxon>
        <taxon>Hexapoda</taxon>
        <taxon>Insecta</taxon>
        <taxon>Pterygota</taxon>
        <taxon>Neoptera</taxon>
        <taxon>Endopterygota</taxon>
        <taxon>Hymenoptera</taxon>
        <taxon>Apocrita</taxon>
        <taxon>Aculeata</taxon>
        <taxon>Vespoidea</taxon>
        <taxon>Vespidae</taxon>
        <taxon>Eumeninae</taxon>
        <taxon>Odynerus</taxon>
    </lineage>
</organism>
<proteinExistence type="predicted"/>
<reference evidence="1" key="1">
    <citation type="submission" date="2021-08" db="EMBL/GenBank/DDBJ databases">
        <authorList>
            <person name="Misof B."/>
            <person name="Oliver O."/>
            <person name="Podsiadlowski L."/>
            <person name="Donath A."/>
            <person name="Peters R."/>
            <person name="Mayer C."/>
            <person name="Rust J."/>
            <person name="Gunkel S."/>
            <person name="Lesny P."/>
            <person name="Martin S."/>
            <person name="Oeyen J.P."/>
            <person name="Petersen M."/>
            <person name="Panagiotis P."/>
            <person name="Wilbrandt J."/>
            <person name="Tanja T."/>
        </authorList>
    </citation>
    <scope>NUCLEOTIDE SEQUENCE</scope>
    <source>
        <strain evidence="1">GBR_01_08_01A</strain>
        <tissue evidence="1">Thorax + abdomen</tissue>
    </source>
</reference>
<protein>
    <submittedName>
        <fullName evidence="1">Uncharacterized protein</fullName>
    </submittedName>
</protein>
<sequence>MLTGAAGQVSHETPYVVTRESKEVDPTTKRFDFKDGTATGRFVTDMATTCFVFFLFGNSSVPPTGW</sequence>
<evidence type="ECO:0000313" key="1">
    <source>
        <dbReference type="EMBL" id="KAK2578830.1"/>
    </source>
</evidence>
<keyword evidence="2" id="KW-1185">Reference proteome</keyword>
<accession>A0AAD9RG43</accession>
<reference evidence="1" key="2">
    <citation type="journal article" date="2023" name="Commun. Biol.">
        <title>Intrasexual cuticular hydrocarbon dimorphism in a wasp sheds light on hydrocarbon biosynthesis genes in Hymenoptera.</title>
        <authorList>
            <person name="Moris V.C."/>
            <person name="Podsiadlowski L."/>
            <person name="Martin S."/>
            <person name="Oeyen J.P."/>
            <person name="Donath A."/>
            <person name="Petersen M."/>
            <person name="Wilbrandt J."/>
            <person name="Misof B."/>
            <person name="Liedtke D."/>
            <person name="Thamm M."/>
            <person name="Scheiner R."/>
            <person name="Schmitt T."/>
            <person name="Niehuis O."/>
        </authorList>
    </citation>
    <scope>NUCLEOTIDE SEQUENCE</scope>
    <source>
        <strain evidence="1">GBR_01_08_01A</strain>
    </source>
</reference>
<dbReference type="EMBL" id="JAIFRP010000153">
    <property type="protein sequence ID" value="KAK2578830.1"/>
    <property type="molecule type" value="Genomic_DNA"/>
</dbReference>
<name>A0AAD9RG43_9HYME</name>
<dbReference type="Proteomes" id="UP001258017">
    <property type="component" value="Unassembled WGS sequence"/>
</dbReference>
<dbReference type="AlphaFoldDB" id="A0AAD9RG43"/>
<gene>
    <name evidence="1" type="ORF">KPH14_002447</name>
</gene>
<comment type="caution">
    <text evidence="1">The sequence shown here is derived from an EMBL/GenBank/DDBJ whole genome shotgun (WGS) entry which is preliminary data.</text>
</comment>
<evidence type="ECO:0000313" key="2">
    <source>
        <dbReference type="Proteomes" id="UP001258017"/>
    </source>
</evidence>